<organism evidence="1 2">
    <name type="scientific">Leptospira kobayashii</name>
    <dbReference type="NCBI Taxonomy" id="1917830"/>
    <lineage>
        <taxon>Bacteria</taxon>
        <taxon>Pseudomonadati</taxon>
        <taxon>Spirochaetota</taxon>
        <taxon>Spirochaetia</taxon>
        <taxon>Leptospirales</taxon>
        <taxon>Leptospiraceae</taxon>
        <taxon>Leptospira</taxon>
    </lineage>
</organism>
<accession>A0ABN6KAK0</accession>
<dbReference type="RefSeq" id="WP_109018661.1">
    <property type="nucleotide sequence ID" value="NZ_AP025028.1"/>
</dbReference>
<protein>
    <submittedName>
        <fullName evidence="1">Uncharacterized protein</fullName>
    </submittedName>
</protein>
<reference evidence="1 2" key="1">
    <citation type="submission" date="2021-08" db="EMBL/GenBank/DDBJ databases">
        <title>Complete genome sequence of Leptospira kobayashii strain E30.</title>
        <authorList>
            <person name="Nakao R."/>
            <person name="Nakamura S."/>
            <person name="Masuzawa T."/>
            <person name="Koizumi N."/>
        </authorList>
    </citation>
    <scope>NUCLEOTIDE SEQUENCE [LARGE SCALE GENOMIC DNA]</scope>
    <source>
        <strain evidence="1 2">E30</strain>
    </source>
</reference>
<proteinExistence type="predicted"/>
<evidence type="ECO:0000313" key="2">
    <source>
        <dbReference type="Proteomes" id="UP000245263"/>
    </source>
</evidence>
<keyword evidence="2" id="KW-1185">Reference proteome</keyword>
<dbReference type="Proteomes" id="UP000245263">
    <property type="component" value="Chromosome 1"/>
</dbReference>
<evidence type="ECO:0000313" key="1">
    <source>
        <dbReference type="EMBL" id="BDA77959.1"/>
    </source>
</evidence>
<sequence>MEYAESLLEEYFETSQKLQNFGGPCQNPNLFDELTALEEEICWEFSLPASPKHCQLFQWTQQFASRQSYIETSLETLRREKTKFFYNAKNPSDFWKGFIKDMAA</sequence>
<dbReference type="EMBL" id="AP025028">
    <property type="protein sequence ID" value="BDA77959.1"/>
    <property type="molecule type" value="Genomic_DNA"/>
</dbReference>
<name>A0ABN6KAK0_9LEPT</name>
<gene>
    <name evidence="1" type="ORF">LPTSP3_g08890</name>
</gene>